<dbReference type="Proteomes" id="UP001597151">
    <property type="component" value="Unassembled WGS sequence"/>
</dbReference>
<evidence type="ECO:0000256" key="1">
    <source>
        <dbReference type="SAM" id="SignalP"/>
    </source>
</evidence>
<accession>A0ABW3TB07</accession>
<gene>
    <name evidence="2" type="ORF">ACFQ3C_02765</name>
</gene>
<evidence type="ECO:0000313" key="3">
    <source>
        <dbReference type="Proteomes" id="UP001597151"/>
    </source>
</evidence>
<sequence length="94" mass="9515">MALRYSALLAGAGVLLAACATPPTGTSAADLANYEAAVASLGCTLVTEPDYLAVGIQTGLTREQLLGMTQYQLAARRAESLPEGGIKLTTGVCA</sequence>
<organism evidence="2 3">
    <name type="scientific">Seohaeicola saemankumensis</name>
    <dbReference type="NCBI Taxonomy" id="481181"/>
    <lineage>
        <taxon>Bacteria</taxon>
        <taxon>Pseudomonadati</taxon>
        <taxon>Pseudomonadota</taxon>
        <taxon>Alphaproteobacteria</taxon>
        <taxon>Rhodobacterales</taxon>
        <taxon>Roseobacteraceae</taxon>
        <taxon>Seohaeicola</taxon>
    </lineage>
</organism>
<reference evidence="3" key="1">
    <citation type="journal article" date="2019" name="Int. J. Syst. Evol. Microbiol.">
        <title>The Global Catalogue of Microorganisms (GCM) 10K type strain sequencing project: providing services to taxonomists for standard genome sequencing and annotation.</title>
        <authorList>
            <consortium name="The Broad Institute Genomics Platform"/>
            <consortium name="The Broad Institute Genome Sequencing Center for Infectious Disease"/>
            <person name="Wu L."/>
            <person name="Ma J."/>
        </authorList>
    </citation>
    <scope>NUCLEOTIDE SEQUENCE [LARGE SCALE GENOMIC DNA]</scope>
    <source>
        <strain evidence="3">CCUG 55328</strain>
    </source>
</reference>
<dbReference type="PROSITE" id="PS51257">
    <property type="entry name" value="PROKAR_LIPOPROTEIN"/>
    <property type="match status" value="1"/>
</dbReference>
<comment type="caution">
    <text evidence="2">The sequence shown here is derived from an EMBL/GenBank/DDBJ whole genome shotgun (WGS) entry which is preliminary data.</text>
</comment>
<proteinExistence type="predicted"/>
<keyword evidence="3" id="KW-1185">Reference proteome</keyword>
<protein>
    <recommendedName>
        <fullName evidence="4">NADH dehydrogenase</fullName>
    </recommendedName>
</protein>
<keyword evidence="1" id="KW-0732">Signal</keyword>
<name>A0ABW3TB07_9RHOB</name>
<evidence type="ECO:0000313" key="2">
    <source>
        <dbReference type="EMBL" id="MFD1193591.1"/>
    </source>
</evidence>
<evidence type="ECO:0008006" key="4">
    <source>
        <dbReference type="Google" id="ProtNLM"/>
    </source>
</evidence>
<feature type="chain" id="PRO_5047462438" description="NADH dehydrogenase" evidence="1">
    <location>
        <begin position="21"/>
        <end position="94"/>
    </location>
</feature>
<dbReference type="RefSeq" id="WP_380788900.1">
    <property type="nucleotide sequence ID" value="NZ_JBHTKR010000001.1"/>
</dbReference>
<feature type="signal peptide" evidence="1">
    <location>
        <begin position="1"/>
        <end position="20"/>
    </location>
</feature>
<dbReference type="EMBL" id="JBHTKR010000001">
    <property type="protein sequence ID" value="MFD1193591.1"/>
    <property type="molecule type" value="Genomic_DNA"/>
</dbReference>